<dbReference type="Gene3D" id="1.20.1270.60">
    <property type="entry name" value="Arfaptin homology (AH) domain/BAR domain"/>
    <property type="match status" value="1"/>
</dbReference>
<name>V8P0P4_OPHHA</name>
<evidence type="ECO:0000256" key="1">
    <source>
        <dbReference type="SAM" id="MobiDB-lite"/>
    </source>
</evidence>
<feature type="non-terminal residue" evidence="3">
    <location>
        <position position="1"/>
    </location>
</feature>
<reference evidence="3 4" key="1">
    <citation type="journal article" date="2013" name="Proc. Natl. Acad. Sci. U.S.A.">
        <title>The king cobra genome reveals dynamic gene evolution and adaptation in the snake venom system.</title>
        <authorList>
            <person name="Vonk F.J."/>
            <person name="Casewell N.R."/>
            <person name="Henkel C.V."/>
            <person name="Heimberg A.M."/>
            <person name="Jansen H.J."/>
            <person name="McCleary R.J."/>
            <person name="Kerkkamp H.M."/>
            <person name="Vos R.A."/>
            <person name="Guerreiro I."/>
            <person name="Calvete J.J."/>
            <person name="Wuster W."/>
            <person name="Woods A.E."/>
            <person name="Logan J.M."/>
            <person name="Harrison R.A."/>
            <person name="Castoe T.A."/>
            <person name="de Koning A.P."/>
            <person name="Pollock D.D."/>
            <person name="Yandell M."/>
            <person name="Calderon D."/>
            <person name="Renjifo C."/>
            <person name="Currier R.B."/>
            <person name="Salgado D."/>
            <person name="Pla D."/>
            <person name="Sanz L."/>
            <person name="Hyder A.S."/>
            <person name="Ribeiro J.M."/>
            <person name="Arntzen J.W."/>
            <person name="van den Thillart G.E."/>
            <person name="Boetzer M."/>
            <person name="Pirovano W."/>
            <person name="Dirks R.P."/>
            <person name="Spaink H.P."/>
            <person name="Duboule D."/>
            <person name="McGlinn E."/>
            <person name="Kini R.M."/>
            <person name="Richardson M.K."/>
        </authorList>
    </citation>
    <scope>NUCLEOTIDE SEQUENCE</scope>
    <source>
        <tissue evidence="3">Blood</tissue>
    </source>
</reference>
<dbReference type="Pfam" id="PF10456">
    <property type="entry name" value="BAR_3_WASP_bdg"/>
    <property type="match status" value="1"/>
</dbReference>
<dbReference type="GO" id="GO:0016197">
    <property type="term" value="P:endosomal transport"/>
    <property type="evidence" value="ECO:0007669"/>
    <property type="project" value="TreeGrafter"/>
</dbReference>
<dbReference type="GO" id="GO:0097320">
    <property type="term" value="P:plasma membrane tubulation"/>
    <property type="evidence" value="ECO:0007669"/>
    <property type="project" value="TreeGrafter"/>
</dbReference>
<gene>
    <name evidence="3" type="primary">SNX33</name>
    <name evidence="3" type="ORF">L345_06128</name>
</gene>
<dbReference type="EMBL" id="AZIM01001109">
    <property type="protein sequence ID" value="ETE68069.1"/>
    <property type="molecule type" value="Genomic_DNA"/>
</dbReference>
<dbReference type="GO" id="GO:0035091">
    <property type="term" value="F:phosphatidylinositol binding"/>
    <property type="evidence" value="ECO:0007669"/>
    <property type="project" value="TreeGrafter"/>
</dbReference>
<dbReference type="GO" id="GO:0031410">
    <property type="term" value="C:cytoplasmic vesicle"/>
    <property type="evidence" value="ECO:0007669"/>
    <property type="project" value="TreeGrafter"/>
</dbReference>
<dbReference type="InterPro" id="IPR019497">
    <property type="entry name" value="Sorting_nexin_WASP-bd-dom"/>
</dbReference>
<proteinExistence type="predicted"/>
<dbReference type="OrthoDB" id="10254720at2759"/>
<dbReference type="GO" id="GO:0005886">
    <property type="term" value="C:plasma membrane"/>
    <property type="evidence" value="ECO:0007669"/>
    <property type="project" value="TreeGrafter"/>
</dbReference>
<evidence type="ECO:0000313" key="3">
    <source>
        <dbReference type="EMBL" id="ETE68069.1"/>
    </source>
</evidence>
<dbReference type="GO" id="GO:0006897">
    <property type="term" value="P:endocytosis"/>
    <property type="evidence" value="ECO:0007669"/>
    <property type="project" value="TreeGrafter"/>
</dbReference>
<dbReference type="AlphaFoldDB" id="V8P0P4"/>
<protein>
    <submittedName>
        <fullName evidence="3">Sorting nexin-33</fullName>
    </submittedName>
</protein>
<dbReference type="Proteomes" id="UP000018936">
    <property type="component" value="Unassembled WGS sequence"/>
</dbReference>
<dbReference type="GO" id="GO:0036089">
    <property type="term" value="P:cleavage furrow formation"/>
    <property type="evidence" value="ECO:0007669"/>
    <property type="project" value="TreeGrafter"/>
</dbReference>
<sequence length="173" mass="19947">MFAGPEACKGSPPCPTPGLREHQQDKSCSSGEAVVQGTNRDWLGRDVAGMLYLTPWMGSPRDSNGKLGLTHQRWSAFTKNKDNHEYPKEGAFAKVKESQRMSDEGKMDQEEADGIRKRCRVVGFALQAEMNHFHERRILDFKKMMQSYIREQIVFYQRVSQKLEETLRRYDSL</sequence>
<comment type="caution">
    <text evidence="3">The sequence shown here is derived from an EMBL/GenBank/DDBJ whole genome shotgun (WGS) entry which is preliminary data.</text>
</comment>
<evidence type="ECO:0000313" key="4">
    <source>
        <dbReference type="Proteomes" id="UP000018936"/>
    </source>
</evidence>
<organism evidence="3 4">
    <name type="scientific">Ophiophagus hannah</name>
    <name type="common">King cobra</name>
    <name type="synonym">Naja hannah</name>
    <dbReference type="NCBI Taxonomy" id="8665"/>
    <lineage>
        <taxon>Eukaryota</taxon>
        <taxon>Metazoa</taxon>
        <taxon>Chordata</taxon>
        <taxon>Craniata</taxon>
        <taxon>Vertebrata</taxon>
        <taxon>Euteleostomi</taxon>
        <taxon>Lepidosauria</taxon>
        <taxon>Squamata</taxon>
        <taxon>Bifurcata</taxon>
        <taxon>Unidentata</taxon>
        <taxon>Episquamata</taxon>
        <taxon>Toxicofera</taxon>
        <taxon>Serpentes</taxon>
        <taxon>Colubroidea</taxon>
        <taxon>Elapidae</taxon>
        <taxon>Elapinae</taxon>
        <taxon>Ophiophagus</taxon>
    </lineage>
</organism>
<evidence type="ECO:0000259" key="2">
    <source>
        <dbReference type="Pfam" id="PF10456"/>
    </source>
</evidence>
<dbReference type="PANTHER" id="PTHR45827:SF3">
    <property type="entry name" value="SORTING NEXIN-33"/>
    <property type="match status" value="1"/>
</dbReference>
<dbReference type="InterPro" id="IPR027267">
    <property type="entry name" value="AH/BAR_dom_sf"/>
</dbReference>
<feature type="region of interest" description="Disordered" evidence="1">
    <location>
        <begin position="1"/>
        <end position="33"/>
    </location>
</feature>
<accession>V8P0P4</accession>
<keyword evidence="4" id="KW-1185">Reference proteome</keyword>
<feature type="domain" description="Sorting nexin protein WASP-binding" evidence="2">
    <location>
        <begin position="89"/>
        <end position="171"/>
    </location>
</feature>
<dbReference type="PANTHER" id="PTHR45827">
    <property type="entry name" value="SORTING NEXIN"/>
    <property type="match status" value="1"/>
</dbReference>